<comment type="caution">
    <text evidence="8">The sequence shown here is derived from an EMBL/GenBank/DDBJ whole genome shotgun (WGS) entry which is preliminary data.</text>
</comment>
<dbReference type="OrthoDB" id="1641903at2759"/>
<comment type="similarity">
    <text evidence="2">Belongs to the nucleobase:cation symporter-2 (NCS2) (TC 2.A.40) family.</text>
</comment>
<protein>
    <submittedName>
        <fullName evidence="8">Nucleobase-ascorbate transporter</fullName>
    </submittedName>
</protein>
<feature type="compositionally biased region" description="Basic and acidic residues" evidence="6">
    <location>
        <begin position="195"/>
        <end position="206"/>
    </location>
</feature>
<comment type="subcellular location">
    <subcellularLocation>
        <location evidence="1">Membrane</location>
        <topology evidence="1">Multi-pass membrane protein</topology>
    </subcellularLocation>
</comment>
<evidence type="ECO:0000313" key="9">
    <source>
        <dbReference type="Proteomes" id="UP000554482"/>
    </source>
</evidence>
<evidence type="ECO:0000256" key="4">
    <source>
        <dbReference type="ARBA" id="ARBA00022989"/>
    </source>
</evidence>
<feature type="transmembrane region" description="Helical" evidence="7">
    <location>
        <begin position="74"/>
        <end position="92"/>
    </location>
</feature>
<feature type="region of interest" description="Disordered" evidence="6">
    <location>
        <begin position="169"/>
        <end position="221"/>
    </location>
</feature>
<evidence type="ECO:0000256" key="6">
    <source>
        <dbReference type="SAM" id="MobiDB-lite"/>
    </source>
</evidence>
<feature type="compositionally biased region" description="Acidic residues" evidence="6">
    <location>
        <begin position="208"/>
        <end position="221"/>
    </location>
</feature>
<accession>A0A7J6VFB1</accession>
<dbReference type="Pfam" id="PF00860">
    <property type="entry name" value="Xan_ur_permease"/>
    <property type="match status" value="1"/>
</dbReference>
<proteinExistence type="inferred from homology"/>
<organism evidence="8 9">
    <name type="scientific">Thalictrum thalictroides</name>
    <name type="common">Rue-anemone</name>
    <name type="synonym">Anemone thalictroides</name>
    <dbReference type="NCBI Taxonomy" id="46969"/>
    <lineage>
        <taxon>Eukaryota</taxon>
        <taxon>Viridiplantae</taxon>
        <taxon>Streptophyta</taxon>
        <taxon>Embryophyta</taxon>
        <taxon>Tracheophyta</taxon>
        <taxon>Spermatophyta</taxon>
        <taxon>Magnoliopsida</taxon>
        <taxon>Ranunculales</taxon>
        <taxon>Ranunculaceae</taxon>
        <taxon>Thalictroideae</taxon>
        <taxon>Thalictrum</taxon>
    </lineage>
</organism>
<dbReference type="Proteomes" id="UP000554482">
    <property type="component" value="Unassembled WGS sequence"/>
</dbReference>
<name>A0A7J6VFB1_THATH</name>
<keyword evidence="9" id="KW-1185">Reference proteome</keyword>
<feature type="transmembrane region" description="Helical" evidence="7">
    <location>
        <begin position="16"/>
        <end position="38"/>
    </location>
</feature>
<reference evidence="8 9" key="1">
    <citation type="submission" date="2020-06" db="EMBL/GenBank/DDBJ databases">
        <title>Transcriptomic and genomic resources for Thalictrum thalictroides and T. hernandezii: Facilitating candidate gene discovery in an emerging model plant lineage.</title>
        <authorList>
            <person name="Arias T."/>
            <person name="Riano-Pachon D.M."/>
            <person name="Di Stilio V.S."/>
        </authorList>
    </citation>
    <scope>NUCLEOTIDE SEQUENCE [LARGE SCALE GENOMIC DNA]</scope>
    <source>
        <strain evidence="9">cv. WT478/WT964</strain>
        <tissue evidence="8">Leaves</tissue>
    </source>
</reference>
<feature type="transmembrane region" description="Helical" evidence="7">
    <location>
        <begin position="44"/>
        <end position="67"/>
    </location>
</feature>
<sequence>ENVGLLGLTHIGSRRVVQISTAFMLFFSIFGKFGAFFASIPLSIFAAIYCVLFGLVAATGTSFVQFINFNSIRNLYILGLSLFLGISIPQYFNGFNASTDHFPINTPAGWFNDIFNTIFSSPPTVAMIVATVLDNAIDEKHNGCNRGLSWWVPFQKRHGDVEEHMVGRDDFGQGRMKGGGIPMNGQGKPKKGRTGPRDVKRFRQSSEPDMDDDDDLDLSMR</sequence>
<dbReference type="PANTHER" id="PTHR11119">
    <property type="entry name" value="XANTHINE-URACIL / VITAMIN C PERMEASE FAMILY MEMBER"/>
    <property type="match status" value="1"/>
</dbReference>
<evidence type="ECO:0000313" key="8">
    <source>
        <dbReference type="EMBL" id="KAF5182905.1"/>
    </source>
</evidence>
<dbReference type="EMBL" id="JABWDY010034157">
    <property type="protein sequence ID" value="KAF5182905.1"/>
    <property type="molecule type" value="Genomic_DNA"/>
</dbReference>
<dbReference type="GO" id="GO:0022857">
    <property type="term" value="F:transmembrane transporter activity"/>
    <property type="evidence" value="ECO:0007669"/>
    <property type="project" value="InterPro"/>
</dbReference>
<feature type="non-terminal residue" evidence="8">
    <location>
        <position position="1"/>
    </location>
</feature>
<evidence type="ECO:0000256" key="5">
    <source>
        <dbReference type="ARBA" id="ARBA00023136"/>
    </source>
</evidence>
<keyword evidence="4 7" id="KW-1133">Transmembrane helix</keyword>
<keyword evidence="3 7" id="KW-0812">Transmembrane</keyword>
<dbReference type="AlphaFoldDB" id="A0A7J6VFB1"/>
<evidence type="ECO:0000256" key="2">
    <source>
        <dbReference type="ARBA" id="ARBA00008821"/>
    </source>
</evidence>
<evidence type="ECO:0000256" key="3">
    <source>
        <dbReference type="ARBA" id="ARBA00022692"/>
    </source>
</evidence>
<evidence type="ECO:0000256" key="1">
    <source>
        <dbReference type="ARBA" id="ARBA00004141"/>
    </source>
</evidence>
<dbReference type="GO" id="GO:0016020">
    <property type="term" value="C:membrane"/>
    <property type="evidence" value="ECO:0007669"/>
    <property type="project" value="UniProtKB-SubCell"/>
</dbReference>
<gene>
    <name evidence="8" type="ORF">FRX31_027507</name>
</gene>
<evidence type="ECO:0000256" key="7">
    <source>
        <dbReference type="SAM" id="Phobius"/>
    </source>
</evidence>
<keyword evidence="5 7" id="KW-0472">Membrane</keyword>
<dbReference type="InterPro" id="IPR006043">
    <property type="entry name" value="NCS2"/>
</dbReference>